<accession>A0A7X3HB18</accession>
<dbReference type="EMBL" id="WTFN01000064">
    <property type="protein sequence ID" value="MWK58599.1"/>
    <property type="molecule type" value="Genomic_DNA"/>
</dbReference>
<dbReference type="AlphaFoldDB" id="A0A7X3HB18"/>
<evidence type="ECO:0000256" key="1">
    <source>
        <dbReference type="SAM" id="MobiDB-lite"/>
    </source>
</evidence>
<reference evidence="2 3" key="1">
    <citation type="submission" date="2019-12" db="EMBL/GenBank/DDBJ databases">
        <title>Draft genome sequence of Pseudomonas otitidis recovered from a chicken carcass.</title>
        <authorList>
            <person name="Vieira T.R."/>
            <person name="Oliviera E.F.C."/>
            <person name="Silva N.M.V."/>
            <person name="Sambrano G.E."/>
            <person name="Cibulski S.P."/>
            <person name="Cardoso M.R.I."/>
        </authorList>
    </citation>
    <scope>NUCLEOTIDE SEQUENCE [LARGE SCALE GENOMIC DNA]</scope>
    <source>
        <strain evidence="2 3">25_K</strain>
    </source>
</reference>
<dbReference type="Proteomes" id="UP000461288">
    <property type="component" value="Unassembled WGS sequence"/>
</dbReference>
<gene>
    <name evidence="2" type="ORF">GO594_21675</name>
</gene>
<name>A0A7X3HB18_9GAMM</name>
<feature type="compositionally biased region" description="Basic and acidic residues" evidence="1">
    <location>
        <begin position="1"/>
        <end position="11"/>
    </location>
</feature>
<protein>
    <submittedName>
        <fullName evidence="2">Uncharacterized protein</fullName>
    </submittedName>
</protein>
<feature type="region of interest" description="Disordered" evidence="1">
    <location>
        <begin position="1"/>
        <end position="68"/>
    </location>
</feature>
<sequence>MRSECLTKELEQPPTPLQEAERSRCAGGRAAWMPREARQAMDGPSRRPPERRWSEGTPAKPGPDDGASLFGFFLGD</sequence>
<feature type="compositionally biased region" description="Basic and acidic residues" evidence="1">
    <location>
        <begin position="35"/>
        <end position="54"/>
    </location>
</feature>
<evidence type="ECO:0000313" key="3">
    <source>
        <dbReference type="Proteomes" id="UP000461288"/>
    </source>
</evidence>
<organism evidence="2 3">
    <name type="scientific">Metapseudomonas otitidis</name>
    <dbReference type="NCBI Taxonomy" id="319939"/>
    <lineage>
        <taxon>Bacteria</taxon>
        <taxon>Pseudomonadati</taxon>
        <taxon>Pseudomonadota</taxon>
        <taxon>Gammaproteobacteria</taxon>
        <taxon>Pseudomonadales</taxon>
        <taxon>Pseudomonadaceae</taxon>
        <taxon>Metapseudomonas</taxon>
    </lineage>
</organism>
<proteinExistence type="predicted"/>
<comment type="caution">
    <text evidence="2">The sequence shown here is derived from an EMBL/GenBank/DDBJ whole genome shotgun (WGS) entry which is preliminary data.</text>
</comment>
<evidence type="ECO:0000313" key="2">
    <source>
        <dbReference type="EMBL" id="MWK58599.1"/>
    </source>
</evidence>